<dbReference type="NCBIfam" id="NF040565">
    <property type="entry name" value="SCO2521_fam"/>
    <property type="match status" value="1"/>
</dbReference>
<dbReference type="OrthoDB" id="3210171at2"/>
<evidence type="ECO:0000313" key="2">
    <source>
        <dbReference type="Proteomes" id="UP000198415"/>
    </source>
</evidence>
<name>A0A238WJH5_9ACTN</name>
<reference evidence="1 2" key="1">
    <citation type="submission" date="2017-06" db="EMBL/GenBank/DDBJ databases">
        <authorList>
            <person name="Kim H.J."/>
            <person name="Triplett B.A."/>
        </authorList>
    </citation>
    <scope>NUCLEOTIDE SEQUENCE [LARGE SCALE GENOMIC DNA]</scope>
    <source>
        <strain evidence="1 2">DSM 43151</strain>
    </source>
</reference>
<protein>
    <submittedName>
        <fullName evidence="1">Uncharacterized protein</fullName>
    </submittedName>
</protein>
<dbReference type="InterPro" id="IPR049749">
    <property type="entry name" value="SCO2521-like"/>
</dbReference>
<accession>A0A238WJH5</accession>
<keyword evidence="2" id="KW-1185">Reference proteome</keyword>
<dbReference type="EMBL" id="FZNR01000002">
    <property type="protein sequence ID" value="SNR46384.1"/>
    <property type="molecule type" value="Genomic_DNA"/>
</dbReference>
<dbReference type="RefSeq" id="WP_089292360.1">
    <property type="nucleotide sequence ID" value="NZ_BOMU01000023.1"/>
</dbReference>
<proteinExistence type="predicted"/>
<dbReference type="Proteomes" id="UP000198415">
    <property type="component" value="Unassembled WGS sequence"/>
</dbReference>
<organism evidence="1 2">
    <name type="scientific">Actinoplanes regularis</name>
    <dbReference type="NCBI Taxonomy" id="52697"/>
    <lineage>
        <taxon>Bacteria</taxon>
        <taxon>Bacillati</taxon>
        <taxon>Actinomycetota</taxon>
        <taxon>Actinomycetes</taxon>
        <taxon>Micromonosporales</taxon>
        <taxon>Micromonosporaceae</taxon>
        <taxon>Actinoplanes</taxon>
    </lineage>
</organism>
<sequence length="314" mass="34147">MLVLGEVLTSLLPTSAALPADVGVRLLALTTGAQVLRSDRPMPCVVSPERLTGVDCQIPIGSQRTARTIGTVTTRALLVGGHVLQSSARTVAVRSTQNRRLPWSYYLARPSTVEIVGRYRERDTAEAFLAATPASPLLNLGAIAGHTAERVRASSMIDSRVPFRSGRTTLRWIAVLADDAARPDSVTFTVEGEGRRTVRVHAHGDALADVVALCEDLALHDWLLTTLTGMVARAPLSGPRASAALDRIRPAFDHLLHLWMPGARLETGIRRFWEQLEQHAGFGRQWTTTVQRIRDHLALSTLRELGRLTGPASS</sequence>
<gene>
    <name evidence="1" type="ORF">SAMN06264365_102580</name>
</gene>
<evidence type="ECO:0000313" key="1">
    <source>
        <dbReference type="EMBL" id="SNR46384.1"/>
    </source>
</evidence>
<dbReference type="AlphaFoldDB" id="A0A238WJH5"/>